<dbReference type="InterPro" id="IPR014436">
    <property type="entry name" value="Extradiol_dOase_DODA"/>
</dbReference>
<feature type="coiled-coil region" evidence="6">
    <location>
        <begin position="1139"/>
        <end position="1176"/>
    </location>
</feature>
<protein>
    <submittedName>
        <fullName evidence="9">DODA protein</fullName>
    </submittedName>
</protein>
<feature type="region of interest" description="Disordered" evidence="7">
    <location>
        <begin position="540"/>
        <end position="568"/>
    </location>
</feature>
<dbReference type="InterPro" id="IPR004183">
    <property type="entry name" value="Xdiol_dOase_suB"/>
</dbReference>
<evidence type="ECO:0000259" key="8">
    <source>
        <dbReference type="Pfam" id="PF02900"/>
    </source>
</evidence>
<keyword evidence="10" id="KW-1185">Reference proteome</keyword>
<evidence type="ECO:0000256" key="1">
    <source>
        <dbReference type="ARBA" id="ARBA00001947"/>
    </source>
</evidence>
<accession>A0A812HPK4</accession>
<reference evidence="9" key="1">
    <citation type="submission" date="2021-02" db="EMBL/GenBank/DDBJ databases">
        <authorList>
            <person name="Dougan E. K."/>
            <person name="Rhodes N."/>
            <person name="Thang M."/>
            <person name="Chan C."/>
        </authorList>
    </citation>
    <scope>NUCLEOTIDE SEQUENCE</scope>
</reference>
<dbReference type="CDD" id="cd07363">
    <property type="entry name" value="45_DOPA_Dioxygenase"/>
    <property type="match status" value="1"/>
</dbReference>
<comment type="caution">
    <text evidence="9">The sequence shown here is derived from an EMBL/GenBank/DDBJ whole genome shotgun (WGS) entry which is preliminary data.</text>
</comment>
<dbReference type="Pfam" id="PF02900">
    <property type="entry name" value="LigB"/>
    <property type="match status" value="1"/>
</dbReference>
<dbReference type="PANTHER" id="PTHR30096">
    <property type="entry name" value="4,5-DOPA DIOXYGENASE EXTRADIOL-LIKE PROTEIN"/>
    <property type="match status" value="1"/>
</dbReference>
<evidence type="ECO:0000256" key="6">
    <source>
        <dbReference type="SAM" id="Coils"/>
    </source>
</evidence>
<dbReference type="OrthoDB" id="7396853at2759"/>
<dbReference type="PANTHER" id="PTHR30096:SF0">
    <property type="entry name" value="4,5-DOPA DIOXYGENASE EXTRADIOL-LIKE PROTEIN"/>
    <property type="match status" value="1"/>
</dbReference>
<comment type="cofactor">
    <cofactor evidence="1">
        <name>Zn(2+)</name>
        <dbReference type="ChEBI" id="CHEBI:29105"/>
    </cofactor>
</comment>
<evidence type="ECO:0000256" key="7">
    <source>
        <dbReference type="SAM" id="MobiDB-lite"/>
    </source>
</evidence>
<feature type="coiled-coil region" evidence="6">
    <location>
        <begin position="315"/>
        <end position="403"/>
    </location>
</feature>
<dbReference type="GO" id="GO:0016702">
    <property type="term" value="F:oxidoreductase activity, acting on single donors with incorporation of molecular oxygen, incorporation of two atoms of oxygen"/>
    <property type="evidence" value="ECO:0007669"/>
    <property type="project" value="UniProtKB-ARBA"/>
</dbReference>
<feature type="compositionally biased region" description="Basic and acidic residues" evidence="7">
    <location>
        <begin position="540"/>
        <end position="553"/>
    </location>
</feature>
<comment type="similarity">
    <text evidence="2">Belongs to the DODA-type extradiol aromatic ring-opening dioxygenase family.</text>
</comment>
<evidence type="ECO:0000256" key="2">
    <source>
        <dbReference type="ARBA" id="ARBA00007581"/>
    </source>
</evidence>
<evidence type="ECO:0000256" key="4">
    <source>
        <dbReference type="ARBA" id="ARBA00022833"/>
    </source>
</evidence>
<organism evidence="9 10">
    <name type="scientific">Symbiodinium natans</name>
    <dbReference type="NCBI Taxonomy" id="878477"/>
    <lineage>
        <taxon>Eukaryota</taxon>
        <taxon>Sar</taxon>
        <taxon>Alveolata</taxon>
        <taxon>Dinophyceae</taxon>
        <taxon>Suessiales</taxon>
        <taxon>Symbiodiniaceae</taxon>
        <taxon>Symbiodinium</taxon>
    </lineage>
</organism>
<dbReference type="AlphaFoldDB" id="A0A812HPK4"/>
<sequence length="1214" mass="133586">MGTVHSQASKKVPGTTMADVSSGKRMPCVFINHGGGPMPLLGKQPAVAKFLQSYRSSLPSLPAAILVVTAHWETGSALKVSGGDTHALYFDYGGFPKESYQYQYPAPGSPDLAKQIVSLLGEKGIQCSADPARGWDHGVFVPMMLMFPKADIPVIALSLYSNQDAAAHMAAGEALQPLRDRGVLIVGSGASFHNFDYFFARQPAARREGVQHSQQFDRWMTETMTSEELTAEERSARLSRWASAPSARAAQPPGAAEHLMPLFVVAGAAGYRAARKVNGESNADDFAMSEFEFVECEKLQVQQSLQVLQESQSGRNDATASGKATEQELERLETALAAQSEACRRHEQALQEMSVRNQELAAKLAQQQEQACDTRALQAENRKEQLEAKLRAMEDEVIQIRQVMAVREREAVEAVHHAVSRTKAELEEPLLGSVGRLEAQANMAFDRVAHAEAESQELTACVRQISGEVAKLRLDLESAEQALADSKRRAGEAAAAIAERDARLAKAQSKQKESENRSEFLSGEVIKLKLENATLQRDLVQQREENSRIEQEGRGYQQEAARSAKREERVRAELASQLSQLQAAQQEIKDLARELELRGPPEQRFEVLDGELQRLEGRLQQMTLQFLSPAHAATSASRGATEQDDLVPTSFTLSSTELQKASEGMRAQTLKTSQLQTELGTVKGELGAARARLEACAAEKQMLEARLTEAMQDLQEVRKQLTEKGWEAAEAAALAGREMAKQRSESDDKCRLLEKEQAALRDKLHDTQSQLTQVESQKQVLELQKDHQLAELEARKAQELAAQAERLKDLELRAAQAAQAAQRLESDSADGGHSSSDQVQTQLTQIKEQFHEVIVGLKALQTDVRENKEASTAAEHGFQQSRNEVEATALACSALKQQLAAVSDLAKQRVEADAARRAEKFESSVRTADGKVLEATFVPYSADASLEQGRAGDSRQACQLQTELGTVKGELGAARARLEACAAEKQMLEARLTEAMQDLEEVRKQLTEKGWEAAEAAALAGREMAKQRSESDDKCRLLEKEQAALRDKLHDTQSQLTQVESQKQVLELQKDHQLAELEARKAQELAAQAERQELQVEVGRLVAELAKASQYSQRTPEPARFHGVQPAEDEKQKMPGASLDDAKELQAQLDEASQQLNQVQAELAERSIEAAEALAEIGQEMPGDVDVIEWESGKRGRKLEVLGRAISDVWTHEM</sequence>
<dbReference type="Proteomes" id="UP000604046">
    <property type="component" value="Unassembled WGS sequence"/>
</dbReference>
<evidence type="ECO:0000313" key="9">
    <source>
        <dbReference type="EMBL" id="CAE6957392.1"/>
    </source>
</evidence>
<proteinExistence type="inferred from homology"/>
<evidence type="ECO:0000313" key="10">
    <source>
        <dbReference type="Proteomes" id="UP000604046"/>
    </source>
</evidence>
<feature type="domain" description="Extradiol ring-cleavage dioxygenase class III enzyme subunit B" evidence="8">
    <location>
        <begin position="60"/>
        <end position="272"/>
    </location>
</feature>
<feature type="region of interest" description="Disordered" evidence="7">
    <location>
        <begin position="1109"/>
        <end position="1137"/>
    </location>
</feature>
<dbReference type="Gene3D" id="3.40.830.10">
    <property type="entry name" value="LigB-like"/>
    <property type="match status" value="1"/>
</dbReference>
<dbReference type="GO" id="GO:0008198">
    <property type="term" value="F:ferrous iron binding"/>
    <property type="evidence" value="ECO:0007669"/>
    <property type="project" value="InterPro"/>
</dbReference>
<feature type="coiled-coil region" evidence="6">
    <location>
        <begin position="686"/>
        <end position="724"/>
    </location>
</feature>
<dbReference type="SUPFAM" id="SSF53213">
    <property type="entry name" value="LigB-like"/>
    <property type="match status" value="1"/>
</dbReference>
<feature type="coiled-coil region" evidence="6">
    <location>
        <begin position="1035"/>
        <end position="1095"/>
    </location>
</feature>
<gene>
    <name evidence="9" type="primary">DODA</name>
    <name evidence="9" type="ORF">SNAT2548_LOCUS1807</name>
</gene>
<keyword evidence="6" id="KW-0175">Coiled coil</keyword>
<dbReference type="GO" id="GO:0008270">
    <property type="term" value="F:zinc ion binding"/>
    <property type="evidence" value="ECO:0007669"/>
    <property type="project" value="InterPro"/>
</dbReference>
<name>A0A812HPK4_9DINO</name>
<keyword evidence="4" id="KW-0862">Zinc</keyword>
<dbReference type="EMBL" id="CAJNDS010000103">
    <property type="protein sequence ID" value="CAE6957392.1"/>
    <property type="molecule type" value="Genomic_DNA"/>
</dbReference>
<feature type="coiled-coil region" evidence="6">
    <location>
        <begin position="971"/>
        <end position="1009"/>
    </location>
</feature>
<feature type="region of interest" description="Disordered" evidence="7">
    <location>
        <begin position="821"/>
        <end position="840"/>
    </location>
</feature>
<evidence type="ECO:0000256" key="5">
    <source>
        <dbReference type="ARBA" id="ARBA00023002"/>
    </source>
</evidence>
<keyword evidence="3" id="KW-0479">Metal-binding</keyword>
<evidence type="ECO:0000256" key="3">
    <source>
        <dbReference type="ARBA" id="ARBA00022723"/>
    </source>
</evidence>
<keyword evidence="5" id="KW-0560">Oxidoreductase</keyword>
<feature type="region of interest" description="Disordered" evidence="7">
    <location>
        <begin position="1"/>
        <end position="20"/>
    </location>
</feature>